<gene>
    <name evidence="3" type="ORF">FLL46_02325</name>
</gene>
<accession>A0A545UJT2</accession>
<dbReference type="RefSeq" id="WP_142891801.1">
    <property type="nucleotide sequence ID" value="NZ_ML660160.1"/>
</dbReference>
<sequence>MKRIDKVLMLTLILLSTTVWSTPTPPENLKLVGKANLTIWFWDIYDAELYSSSGQYQSNSGPVFNSPLLIKISYNREISRDDLIEETASQWERFNIDDDKKLRWLKSLGDIWPDVDDGDKIMFHIDNQGHCHFFYNEKFIGSVNNKEFSFHFANIWLKENGPYPKMTKRLTGKKSN</sequence>
<keyword evidence="1" id="KW-0732">Signal</keyword>
<keyword evidence="4" id="KW-1185">Reference proteome</keyword>
<dbReference type="EMBL" id="VIKS01000001">
    <property type="protein sequence ID" value="TQV89737.1"/>
    <property type="molecule type" value="Genomic_DNA"/>
</dbReference>
<protein>
    <recommendedName>
        <fullName evidence="2">Chalcone isomerase domain-containing protein</fullName>
    </recommendedName>
</protein>
<reference evidence="3 4" key="1">
    <citation type="submission" date="2019-07" db="EMBL/GenBank/DDBJ databases">
        <title>Draft genome for Aliikangiella sp. M105.</title>
        <authorList>
            <person name="Wang G."/>
        </authorList>
    </citation>
    <scope>NUCLEOTIDE SEQUENCE [LARGE SCALE GENOMIC DNA]</scope>
    <source>
        <strain evidence="3 4">M105</strain>
    </source>
</reference>
<organism evidence="3 4">
    <name type="scientific">Aliikangiella coralliicola</name>
    <dbReference type="NCBI Taxonomy" id="2592383"/>
    <lineage>
        <taxon>Bacteria</taxon>
        <taxon>Pseudomonadati</taxon>
        <taxon>Pseudomonadota</taxon>
        <taxon>Gammaproteobacteria</taxon>
        <taxon>Oceanospirillales</taxon>
        <taxon>Pleioneaceae</taxon>
        <taxon>Aliikangiella</taxon>
    </lineage>
</organism>
<evidence type="ECO:0000259" key="2">
    <source>
        <dbReference type="Pfam" id="PF16036"/>
    </source>
</evidence>
<evidence type="ECO:0000313" key="3">
    <source>
        <dbReference type="EMBL" id="TQV89737.1"/>
    </source>
</evidence>
<proteinExistence type="predicted"/>
<evidence type="ECO:0000256" key="1">
    <source>
        <dbReference type="SAM" id="SignalP"/>
    </source>
</evidence>
<evidence type="ECO:0000313" key="4">
    <source>
        <dbReference type="Proteomes" id="UP000315439"/>
    </source>
</evidence>
<feature type="chain" id="PRO_5022171633" description="Chalcone isomerase domain-containing protein" evidence="1">
    <location>
        <begin position="22"/>
        <end position="176"/>
    </location>
</feature>
<feature type="signal peptide" evidence="1">
    <location>
        <begin position="1"/>
        <end position="21"/>
    </location>
</feature>
<comment type="caution">
    <text evidence="3">The sequence shown here is derived from an EMBL/GenBank/DDBJ whole genome shotgun (WGS) entry which is preliminary data.</text>
</comment>
<feature type="domain" description="Chalcone isomerase" evidence="2">
    <location>
        <begin position="27"/>
        <end position="160"/>
    </location>
</feature>
<dbReference type="Proteomes" id="UP000315439">
    <property type="component" value="Unassembled WGS sequence"/>
</dbReference>
<dbReference type="AlphaFoldDB" id="A0A545UJT2"/>
<dbReference type="InterPro" id="IPR016087">
    <property type="entry name" value="Chalcone_isomerase"/>
</dbReference>
<dbReference type="OrthoDB" id="8527419at2"/>
<dbReference type="Pfam" id="PF16036">
    <property type="entry name" value="Chalcone_3"/>
    <property type="match status" value="1"/>
</dbReference>
<name>A0A545UJT2_9GAMM</name>